<comment type="caution">
    <text evidence="15">The sequence shown here is derived from an EMBL/GenBank/DDBJ whole genome shotgun (WGS) entry which is preliminary data.</text>
</comment>
<evidence type="ECO:0000313" key="16">
    <source>
        <dbReference type="Proteomes" id="UP001249851"/>
    </source>
</evidence>
<evidence type="ECO:0000256" key="3">
    <source>
        <dbReference type="ARBA" id="ARBA00004745"/>
    </source>
</evidence>
<dbReference type="InterPro" id="IPR000447">
    <property type="entry name" value="G3P_DH_FAD-dep"/>
</dbReference>
<dbReference type="PANTHER" id="PTHR11985">
    <property type="entry name" value="GLYCEROL-3-PHOSPHATE DEHYDROGENASE"/>
    <property type="match status" value="1"/>
</dbReference>
<accession>A0AAD9V527</accession>
<keyword evidence="11" id="KW-0809">Transit peptide</keyword>
<dbReference type="Gene3D" id="3.30.9.10">
    <property type="entry name" value="D-Amino Acid Oxidase, subunit A, domain 2"/>
    <property type="match status" value="1"/>
</dbReference>
<evidence type="ECO:0000256" key="12">
    <source>
        <dbReference type="ARBA" id="ARBA00023002"/>
    </source>
</evidence>
<evidence type="ECO:0000256" key="4">
    <source>
        <dbReference type="ARBA" id="ARBA00007330"/>
    </source>
</evidence>
<dbReference type="Proteomes" id="UP001249851">
    <property type="component" value="Unassembled WGS sequence"/>
</dbReference>
<dbReference type="InterPro" id="IPR038299">
    <property type="entry name" value="DAO_C_sf"/>
</dbReference>
<evidence type="ECO:0000256" key="10">
    <source>
        <dbReference type="ARBA" id="ARBA00022837"/>
    </source>
</evidence>
<dbReference type="Gene3D" id="1.10.238.10">
    <property type="entry name" value="EF-hand"/>
    <property type="match status" value="1"/>
</dbReference>
<dbReference type="SUPFAM" id="SSF54373">
    <property type="entry name" value="FAD-linked reductases, C-terminal domain"/>
    <property type="match status" value="1"/>
</dbReference>
<comment type="pathway">
    <text evidence="3">Polyol metabolism; glycerol degradation.</text>
</comment>
<dbReference type="InterPro" id="IPR006076">
    <property type="entry name" value="FAD-dep_OxRdtase"/>
</dbReference>
<comment type="cofactor">
    <cofactor evidence="1">
        <name>FAD</name>
        <dbReference type="ChEBI" id="CHEBI:57692"/>
    </cofactor>
</comment>
<evidence type="ECO:0000256" key="13">
    <source>
        <dbReference type="ARBA" id="ARBA00023128"/>
    </source>
</evidence>
<dbReference type="PANTHER" id="PTHR11985:SF15">
    <property type="entry name" value="GLYCEROL-3-PHOSPHATE DEHYDROGENASE, MITOCHONDRIAL"/>
    <property type="match status" value="1"/>
</dbReference>
<dbReference type="GO" id="GO:0006072">
    <property type="term" value="P:glycerol-3-phosphate metabolic process"/>
    <property type="evidence" value="ECO:0007669"/>
    <property type="project" value="InterPro"/>
</dbReference>
<evidence type="ECO:0000256" key="8">
    <source>
        <dbReference type="ARBA" id="ARBA00022737"/>
    </source>
</evidence>
<dbReference type="Gene3D" id="3.50.50.60">
    <property type="entry name" value="FAD/NAD(P)-binding domain"/>
    <property type="match status" value="1"/>
</dbReference>
<dbReference type="GO" id="GO:0004368">
    <property type="term" value="F:glycerol-3-phosphate dehydrogenase (quinone) activity"/>
    <property type="evidence" value="ECO:0007669"/>
    <property type="project" value="UniProtKB-EC"/>
</dbReference>
<comment type="subcellular location">
    <subcellularLocation>
        <location evidence="2">Mitochondrion</location>
    </subcellularLocation>
</comment>
<reference evidence="15" key="1">
    <citation type="journal article" date="2023" name="G3 (Bethesda)">
        <title>Whole genome assembly and annotation of the endangered Caribbean coral Acropora cervicornis.</title>
        <authorList>
            <person name="Selwyn J.D."/>
            <person name="Vollmer S.V."/>
        </authorList>
    </citation>
    <scope>NUCLEOTIDE SEQUENCE</scope>
    <source>
        <strain evidence="15">K2</strain>
    </source>
</reference>
<dbReference type="PROSITE" id="PS00978">
    <property type="entry name" value="FAD_G3PDH_2"/>
    <property type="match status" value="1"/>
</dbReference>
<protein>
    <recommendedName>
        <fullName evidence="5">glycerol-3-phosphate dehydrogenase</fullName>
        <ecNumber evidence="5">1.1.5.3</ecNumber>
    </recommendedName>
</protein>
<evidence type="ECO:0000313" key="15">
    <source>
        <dbReference type="EMBL" id="KAK2561559.1"/>
    </source>
</evidence>
<dbReference type="Pfam" id="PF01266">
    <property type="entry name" value="DAO"/>
    <property type="match status" value="1"/>
</dbReference>
<dbReference type="CDD" id="cd00051">
    <property type="entry name" value="EFh"/>
    <property type="match status" value="1"/>
</dbReference>
<evidence type="ECO:0000256" key="2">
    <source>
        <dbReference type="ARBA" id="ARBA00004173"/>
    </source>
</evidence>
<dbReference type="Pfam" id="PF16901">
    <property type="entry name" value="DAO_C"/>
    <property type="match status" value="1"/>
</dbReference>
<dbReference type="SUPFAM" id="SSF47473">
    <property type="entry name" value="EF-hand"/>
    <property type="match status" value="1"/>
</dbReference>
<evidence type="ECO:0000259" key="14">
    <source>
        <dbReference type="PROSITE" id="PS50222"/>
    </source>
</evidence>
<dbReference type="EMBL" id="JARQWQ010000032">
    <property type="protein sequence ID" value="KAK2561559.1"/>
    <property type="molecule type" value="Genomic_DNA"/>
</dbReference>
<keyword evidence="13" id="KW-0496">Mitochondrion</keyword>
<feature type="domain" description="EF-hand" evidence="14">
    <location>
        <begin position="497"/>
        <end position="532"/>
    </location>
</feature>
<dbReference type="InterPro" id="IPR036188">
    <property type="entry name" value="FAD/NAD-bd_sf"/>
</dbReference>
<dbReference type="EC" id="1.1.5.3" evidence="5"/>
<dbReference type="Pfam" id="PF13499">
    <property type="entry name" value="EF-hand_7"/>
    <property type="match status" value="1"/>
</dbReference>
<proteinExistence type="inferred from homology"/>
<evidence type="ECO:0000256" key="9">
    <source>
        <dbReference type="ARBA" id="ARBA00022827"/>
    </source>
</evidence>
<dbReference type="Gene3D" id="1.10.8.870">
    <property type="entry name" value="Alpha-glycerophosphate oxidase, cap domain"/>
    <property type="match status" value="1"/>
</dbReference>
<dbReference type="InterPro" id="IPR031656">
    <property type="entry name" value="DAO_C"/>
</dbReference>
<keyword evidence="9" id="KW-0274">FAD</keyword>
<sequence length="563" mass="62805">MLPVYRWWQLPYFWAGIKMYDLVSGRQLLRSSYVVGKKKALELFPMLKKEKLCGAIIYYDGQHNDARMNLAIALTAVRHGASVANHVEVLSLLKKKEGDNEDEVVCGAHVRDVITGEEFDVHAKCVVNATGPFTDAVRQMDNPTGTKICQPSAGVHIVLPEYYSPTNMGLLDPATSDGRVIFFLPWEGKTIAGTTDSPTDLSYNPSPKEAEIQFILSEIKHYLSADVDVRRGDVLAAWSGIRPLVVDPNSKNTASIARNHLILVSKSGLVTIAGGKWTTYRSMATDTMEAAIKARGLKPAKECQTDGLFLEGGEGFTPNYFIRLVQDFGLEVEVAKHLARTYGNKAPEVAKLANITGSRWPVVGKRLSEEFPFIEAEVRYSIQEYACTIVDFLARRTRLAFLNAQAAADAIPKIADIMGKELHWSKAKKQAEIEEAQEFLGAMGLDVQEHVRRVEVNFSDKEIQEYERKFQKMNKSKRGCLNSFDLKSMLKEMGEEVSDKQLHELIAEVDTNRNSCVELDEFLQLMSALKTGAVANNRFAVIIDRHHKHLTEQIPVDRSGGGL</sequence>
<evidence type="ECO:0000256" key="11">
    <source>
        <dbReference type="ARBA" id="ARBA00022946"/>
    </source>
</evidence>
<organism evidence="15 16">
    <name type="scientific">Acropora cervicornis</name>
    <name type="common">Staghorn coral</name>
    <dbReference type="NCBI Taxonomy" id="6130"/>
    <lineage>
        <taxon>Eukaryota</taxon>
        <taxon>Metazoa</taxon>
        <taxon>Cnidaria</taxon>
        <taxon>Anthozoa</taxon>
        <taxon>Hexacorallia</taxon>
        <taxon>Scleractinia</taxon>
        <taxon>Astrocoeniina</taxon>
        <taxon>Acroporidae</taxon>
        <taxon>Acropora</taxon>
    </lineage>
</organism>
<dbReference type="AlphaFoldDB" id="A0AAD9V527"/>
<comment type="similarity">
    <text evidence="4">Belongs to the FAD-dependent glycerol-3-phosphate dehydrogenase family.</text>
</comment>
<evidence type="ECO:0000256" key="6">
    <source>
        <dbReference type="ARBA" id="ARBA00022630"/>
    </source>
</evidence>
<keyword evidence="12" id="KW-0560">Oxidoreductase</keyword>
<dbReference type="GO" id="GO:0005509">
    <property type="term" value="F:calcium ion binding"/>
    <property type="evidence" value="ECO:0007669"/>
    <property type="project" value="InterPro"/>
</dbReference>
<evidence type="ECO:0000256" key="7">
    <source>
        <dbReference type="ARBA" id="ARBA00022723"/>
    </source>
</evidence>
<keyword evidence="7" id="KW-0479">Metal-binding</keyword>
<dbReference type="SMART" id="SM00054">
    <property type="entry name" value="EFh"/>
    <property type="match status" value="2"/>
</dbReference>
<evidence type="ECO:0000256" key="5">
    <source>
        <dbReference type="ARBA" id="ARBA00013029"/>
    </source>
</evidence>
<dbReference type="GO" id="GO:0005739">
    <property type="term" value="C:mitochondrion"/>
    <property type="evidence" value="ECO:0007669"/>
    <property type="project" value="UniProtKB-SubCell"/>
</dbReference>
<dbReference type="PROSITE" id="PS50222">
    <property type="entry name" value="EF_HAND_2"/>
    <property type="match status" value="1"/>
</dbReference>
<dbReference type="FunFam" id="1.10.8.870:FF:000001">
    <property type="entry name" value="Glycerol-3-phosphate dehydrogenase"/>
    <property type="match status" value="1"/>
</dbReference>
<keyword evidence="6" id="KW-0285">Flavoprotein</keyword>
<keyword evidence="10" id="KW-0106">Calcium</keyword>
<dbReference type="InterPro" id="IPR002048">
    <property type="entry name" value="EF_hand_dom"/>
</dbReference>
<evidence type="ECO:0000256" key="1">
    <source>
        <dbReference type="ARBA" id="ARBA00001974"/>
    </source>
</evidence>
<dbReference type="InterPro" id="IPR011992">
    <property type="entry name" value="EF-hand-dom_pair"/>
</dbReference>
<keyword evidence="8" id="KW-0677">Repeat</keyword>
<keyword evidence="16" id="KW-1185">Reference proteome</keyword>
<reference evidence="15" key="2">
    <citation type="journal article" date="2023" name="Science">
        <title>Genomic signatures of disease resistance in endangered staghorn corals.</title>
        <authorList>
            <person name="Vollmer S.V."/>
            <person name="Selwyn J.D."/>
            <person name="Despard B.A."/>
            <person name="Roesel C.L."/>
        </authorList>
    </citation>
    <scope>NUCLEOTIDE SEQUENCE</scope>
    <source>
        <strain evidence="15">K2</strain>
    </source>
</reference>
<name>A0AAD9V527_ACRCE</name>
<gene>
    <name evidence="15" type="ORF">P5673_015538</name>
</gene>
<dbReference type="SUPFAM" id="SSF51905">
    <property type="entry name" value="FAD/NAD(P)-binding domain"/>
    <property type="match status" value="1"/>
</dbReference>
<dbReference type="FunFam" id="3.30.9.10:FF:000001">
    <property type="entry name" value="Glycerol-3-phosphate dehydrogenase"/>
    <property type="match status" value="1"/>
</dbReference>